<evidence type="ECO:0000256" key="1">
    <source>
        <dbReference type="SAM" id="MobiDB-lite"/>
    </source>
</evidence>
<comment type="caution">
    <text evidence="3">The sequence shown here is derived from an EMBL/GenBank/DDBJ whole genome shotgun (WGS) entry which is preliminary data.</text>
</comment>
<dbReference type="RefSeq" id="XP_066720095.1">
    <property type="nucleotide sequence ID" value="XM_066854240.1"/>
</dbReference>
<evidence type="ECO:0000259" key="2">
    <source>
        <dbReference type="Pfam" id="PF22942"/>
    </source>
</evidence>
<dbReference type="Proteomes" id="UP001480595">
    <property type="component" value="Unassembled WGS sequence"/>
</dbReference>
<feature type="region of interest" description="Disordered" evidence="1">
    <location>
        <begin position="257"/>
        <end position="310"/>
    </location>
</feature>
<feature type="region of interest" description="Disordered" evidence="1">
    <location>
        <begin position="163"/>
        <end position="184"/>
    </location>
</feature>
<dbReference type="PANTHER" id="PTHR46411:SF2">
    <property type="entry name" value="AAA+ ATPASE DOMAIN-CONTAINING PROTEIN"/>
    <property type="match status" value="1"/>
</dbReference>
<feature type="compositionally biased region" description="Low complexity" evidence="1">
    <location>
        <begin position="274"/>
        <end position="287"/>
    </location>
</feature>
<evidence type="ECO:0000313" key="3">
    <source>
        <dbReference type="EMBL" id="KAK8079024.1"/>
    </source>
</evidence>
<dbReference type="EMBL" id="JAQQWL010000003">
    <property type="protein sequence ID" value="KAK8079024.1"/>
    <property type="molecule type" value="Genomic_DNA"/>
</dbReference>
<accession>A0ABR1WA16</accession>
<reference evidence="3 4" key="1">
    <citation type="submission" date="2023-01" db="EMBL/GenBank/DDBJ databases">
        <title>Analysis of 21 Apiospora genomes using comparative genomics revels a genus with tremendous synthesis potential of carbohydrate active enzymes and secondary metabolites.</title>
        <authorList>
            <person name="Sorensen T."/>
        </authorList>
    </citation>
    <scope>NUCLEOTIDE SEQUENCE [LARGE SCALE GENOMIC DNA]</scope>
    <source>
        <strain evidence="3 4">CBS 135458</strain>
    </source>
</reference>
<name>A0ABR1WA16_9PEZI</name>
<dbReference type="InterPro" id="IPR054289">
    <property type="entry name" value="DUF7025"/>
</dbReference>
<evidence type="ECO:0000313" key="4">
    <source>
        <dbReference type="Proteomes" id="UP001480595"/>
    </source>
</evidence>
<feature type="region of interest" description="Disordered" evidence="1">
    <location>
        <begin position="1"/>
        <end position="55"/>
    </location>
</feature>
<dbReference type="Pfam" id="PF22942">
    <property type="entry name" value="DUF7025"/>
    <property type="match status" value="1"/>
</dbReference>
<gene>
    <name evidence="3" type="ORF">PG994_002831</name>
</gene>
<feature type="compositionally biased region" description="Basic and acidic residues" evidence="1">
    <location>
        <begin position="42"/>
        <end position="52"/>
    </location>
</feature>
<organism evidence="3 4">
    <name type="scientific">Apiospora phragmitis</name>
    <dbReference type="NCBI Taxonomy" id="2905665"/>
    <lineage>
        <taxon>Eukaryota</taxon>
        <taxon>Fungi</taxon>
        <taxon>Dikarya</taxon>
        <taxon>Ascomycota</taxon>
        <taxon>Pezizomycotina</taxon>
        <taxon>Sordariomycetes</taxon>
        <taxon>Xylariomycetidae</taxon>
        <taxon>Amphisphaeriales</taxon>
        <taxon>Apiosporaceae</taxon>
        <taxon>Apiospora</taxon>
    </lineage>
</organism>
<dbReference type="PANTHER" id="PTHR46411">
    <property type="entry name" value="FAMILY ATPASE, PUTATIVE-RELATED"/>
    <property type="match status" value="1"/>
</dbReference>
<protein>
    <recommendedName>
        <fullName evidence="2">DUF7025 domain-containing protein</fullName>
    </recommendedName>
</protein>
<feature type="domain" description="DUF7025" evidence="2">
    <location>
        <begin position="339"/>
        <end position="436"/>
    </location>
</feature>
<feature type="compositionally biased region" description="Basic and acidic residues" evidence="1">
    <location>
        <begin position="288"/>
        <end position="310"/>
    </location>
</feature>
<keyword evidence="4" id="KW-1185">Reference proteome</keyword>
<sequence length="488" mass="54796">MEPDTEEQAPGGEVEETVARPRQNSVESTEEGWSDSVSRPSSRGEDEPHIEGQDLNLGEVADVVRQLHIKLASLEEMHSQFSPWQAKVNGLWDRVAVLETLKSNENPGLAVPRPSQPLYSLPDGAESNIDLGAGTKPLQSISKCLFDIDVLVDEPTAEFAGQVQPRVASQGKPQTSQPLGDENQEHIHTHATLETSRLPDRIRINALPILRGLEQVMESPLARGGPLVFVKPYKALNCFRREILSWYLNLKAREVAEAGRSEQATVHTEKPALSRTSSRSSNSTSDSHAVRSDDTPTRGENLESRESLEPRGMLEHMQSLISFMEEILEPYVQRMRSPGCQKVSFADIWHVFRPGDEVYHHTRQQAYRVMYVDHAGHRPVSNPSRRSKTDKDSVAIACIHIDFDGRSLGPVSNEFWIAHFDGLRSLNSLPVYPLRGEPRLHERLAARGVEFFQCTEISHLHYRGPTLDNRDEIDSQVVVDFEEAYSEL</sequence>
<proteinExistence type="predicted"/>
<dbReference type="GeneID" id="92087303"/>